<accession>D2S190</accession>
<keyword evidence="3" id="KW-1185">Reference proteome</keyword>
<dbReference type="EMBL" id="CP001861">
    <property type="protein sequence ID" value="ADB63137.1"/>
    <property type="molecule type" value="Genomic_DNA"/>
</dbReference>
<sequence length="283" mass="30726">MATSRPPVPRSYVLSTAVISILTAVATTVGLFVPGFYRDAPVLLPQMYGQDLLTLVVALPALVLSLYFATRGSLRGYIVWLGVIGYLLYTYASYSFMTAFNELYLIYTTLLWLTLFTFVGGMVRLDATALKRSVGRRSDRAYVAFHLLLGVLIAFLWLSEIFPAIRSGTIPPSIVEAGLPTSVIYAFDLGIIVPAFVLTAYWLRVGRPYGYAFTAVLLVKIATLGGAVLAMAVFMIRDGQAVPAPQIVIFGALTLGSVVLMVRFLRSIPSDSSPVSNTLTGDE</sequence>
<proteinExistence type="predicted"/>
<gene>
    <name evidence="2" type="ordered locus">Htur_4320</name>
</gene>
<feature type="transmembrane region" description="Helical" evidence="1">
    <location>
        <begin position="143"/>
        <end position="162"/>
    </location>
</feature>
<feature type="transmembrane region" description="Helical" evidence="1">
    <location>
        <begin position="210"/>
        <end position="235"/>
    </location>
</feature>
<dbReference type="GeneID" id="8744948"/>
<keyword evidence="2" id="KW-0614">Plasmid</keyword>
<reference evidence="2 3" key="1">
    <citation type="journal article" date="2010" name="Stand. Genomic Sci.">
        <title>Complete genome sequence of Haloterrigena turkmenica type strain (4k).</title>
        <authorList>
            <person name="Saunders E."/>
            <person name="Tindall B.J."/>
            <person name="Fahnrich R."/>
            <person name="Lapidus A."/>
            <person name="Copeland A."/>
            <person name="Del Rio T.G."/>
            <person name="Lucas S."/>
            <person name="Chen F."/>
            <person name="Tice H."/>
            <person name="Cheng J.F."/>
            <person name="Han C."/>
            <person name="Detter J.C."/>
            <person name="Bruce D."/>
            <person name="Goodwin L."/>
            <person name="Chain P."/>
            <person name="Pitluck S."/>
            <person name="Pati A."/>
            <person name="Ivanova N."/>
            <person name="Mavromatis K."/>
            <person name="Chen A."/>
            <person name="Palaniappan K."/>
            <person name="Land M."/>
            <person name="Hauser L."/>
            <person name="Chang Y.J."/>
            <person name="Jeffries C.D."/>
            <person name="Brettin T."/>
            <person name="Rohde M."/>
            <person name="Goker M."/>
            <person name="Bristow J."/>
            <person name="Eisen J.A."/>
            <person name="Markowitz V."/>
            <person name="Hugenholtz P."/>
            <person name="Klenk H.P."/>
            <person name="Kyrpides N.C."/>
        </authorList>
    </citation>
    <scope>NUCLEOTIDE SEQUENCE [LARGE SCALE GENOMIC DNA]</scope>
    <source>
        <strain evidence="3">ATCC 51198 / DSM 5511 / JCM 9101 / NCIMB 13204 / VKM B-1734 / 4k</strain>
    </source>
</reference>
<dbReference type="AlphaFoldDB" id="D2S190"/>
<feature type="transmembrane region" description="Helical" evidence="1">
    <location>
        <begin position="12"/>
        <end position="32"/>
    </location>
</feature>
<dbReference type="RefSeq" id="WP_012945381.1">
    <property type="nucleotide sequence ID" value="NC_013744.1"/>
</dbReference>
<keyword evidence="1" id="KW-1133">Transmembrane helix</keyword>
<keyword evidence="1" id="KW-0472">Membrane</keyword>
<dbReference type="KEGG" id="htu:Htur_4320"/>
<dbReference type="HOGENOM" id="CLU_076546_1_0_2"/>
<feature type="transmembrane region" description="Helical" evidence="1">
    <location>
        <begin position="77"/>
        <end position="97"/>
    </location>
</feature>
<keyword evidence="1" id="KW-0812">Transmembrane</keyword>
<evidence type="ECO:0000256" key="1">
    <source>
        <dbReference type="SAM" id="Phobius"/>
    </source>
</evidence>
<name>D2S190_HALTV</name>
<feature type="transmembrane region" description="Helical" evidence="1">
    <location>
        <begin position="52"/>
        <end position="70"/>
    </location>
</feature>
<protein>
    <submittedName>
        <fullName evidence="2">Uncharacterized protein</fullName>
    </submittedName>
</protein>
<dbReference type="Proteomes" id="UP000001903">
    <property type="component" value="Plasmid pHTUR01"/>
</dbReference>
<feature type="transmembrane region" description="Helical" evidence="1">
    <location>
        <begin position="103"/>
        <end position="123"/>
    </location>
</feature>
<organism evidence="2 3">
    <name type="scientific">Haloterrigena turkmenica (strain ATCC 51198 / DSM 5511 / JCM 9101 / NCIMB 13204 / VKM B-1734 / 4k)</name>
    <name type="common">Halococcus turkmenicus</name>
    <dbReference type="NCBI Taxonomy" id="543526"/>
    <lineage>
        <taxon>Archaea</taxon>
        <taxon>Methanobacteriati</taxon>
        <taxon>Methanobacteriota</taxon>
        <taxon>Stenosarchaea group</taxon>
        <taxon>Halobacteria</taxon>
        <taxon>Halobacteriales</taxon>
        <taxon>Natrialbaceae</taxon>
        <taxon>Haloterrigena</taxon>
    </lineage>
</organism>
<geneLocation type="plasmid" evidence="2 3">
    <name>pHTUR01</name>
</geneLocation>
<evidence type="ECO:0000313" key="2">
    <source>
        <dbReference type="EMBL" id="ADB63137.1"/>
    </source>
</evidence>
<dbReference type="OrthoDB" id="270404at2157"/>
<feature type="transmembrane region" description="Helical" evidence="1">
    <location>
        <begin position="247"/>
        <end position="265"/>
    </location>
</feature>
<feature type="transmembrane region" description="Helical" evidence="1">
    <location>
        <begin position="182"/>
        <end position="203"/>
    </location>
</feature>
<evidence type="ECO:0000313" key="3">
    <source>
        <dbReference type="Proteomes" id="UP000001903"/>
    </source>
</evidence>